<dbReference type="Pfam" id="PF17667">
    <property type="entry name" value="Pkinase_fungal"/>
    <property type="match status" value="1"/>
</dbReference>
<dbReference type="PROSITE" id="PS50011">
    <property type="entry name" value="PROTEIN_KINASE_DOM"/>
    <property type="match status" value="1"/>
</dbReference>
<dbReference type="GO" id="GO:0004672">
    <property type="term" value="F:protein kinase activity"/>
    <property type="evidence" value="ECO:0007669"/>
    <property type="project" value="InterPro"/>
</dbReference>
<protein>
    <recommendedName>
        <fullName evidence="1">Protein kinase domain-containing protein</fullName>
    </recommendedName>
</protein>
<dbReference type="Gene3D" id="1.10.510.10">
    <property type="entry name" value="Transferase(Phosphotransferase) domain 1"/>
    <property type="match status" value="1"/>
</dbReference>
<name>A0A9P5NW20_GYMJU</name>
<gene>
    <name evidence="2" type="ORF">CPB84DRAFT_1843510</name>
</gene>
<dbReference type="Proteomes" id="UP000724874">
    <property type="component" value="Unassembled WGS sequence"/>
</dbReference>
<dbReference type="InterPro" id="IPR008266">
    <property type="entry name" value="Tyr_kinase_AS"/>
</dbReference>
<dbReference type="PROSITE" id="PS00109">
    <property type="entry name" value="PROTEIN_KINASE_TYR"/>
    <property type="match status" value="1"/>
</dbReference>
<dbReference type="PANTHER" id="PTHR38248:SF2">
    <property type="entry name" value="FUNK1 11"/>
    <property type="match status" value="1"/>
</dbReference>
<evidence type="ECO:0000259" key="1">
    <source>
        <dbReference type="PROSITE" id="PS50011"/>
    </source>
</evidence>
<dbReference type="EMBL" id="JADNYJ010000011">
    <property type="protein sequence ID" value="KAF8908625.1"/>
    <property type="molecule type" value="Genomic_DNA"/>
</dbReference>
<evidence type="ECO:0000313" key="3">
    <source>
        <dbReference type="Proteomes" id="UP000724874"/>
    </source>
</evidence>
<dbReference type="SUPFAM" id="SSF56112">
    <property type="entry name" value="Protein kinase-like (PK-like)"/>
    <property type="match status" value="1"/>
</dbReference>
<sequence length="706" mass="80352">MSGNISEWSLDAIKQELRGHQVFDDPCVFERLHINRTSSEFVDRCKTGFYDDPRVVGAKQKLEGIVTAAREMRKETTDDEDEDSVADRKARVRKARVRKMYKPLSTIFEYIETLDAGEGMSSQFKNTFQSADEIQIESDGTMLHFPLAKPTFTLLEFSPPIPPTPQPHRSKHTVVRRQQAAFCEVMASEQHSPKYTMSLDAGNVKPIVAQAAYHARLHLTTRPFQLFSVVLLIFGLDFCVAIFDRGGLCFSPIHKIFADPEKFICVVRAMTHQLSPEELGRDPTVTELSEKQHQAWLDYVESSLQHPIDRTDYYPTFQVKDISKFRNRTLLTIGKPIWSSLTLLGRGTSVWLMADKSTRDIFVLKTAWRKGSHKSESQIYSSIKGEHPALAKFESGGDVMFPGTQEQTITVNSLRQQATKRPTSQDIDDDVILHRLILRTRGRSILQWTSYKELLLGIRAAVSAHEFLWKQGILHRDISAGNVMLSIPGQDENGAKGFLMDVELSHILNEIVPPDIMKDHIALMRGVGNCMTESSEQSHLIFEPPARIKCRGAMSGTALFMATETLQSIVRKEAGFVPKVHHDIESFVYVLIYATFGPFVLQKSRLPELPQEEKESLTEAFHRSFGQTMLKRIMWDRQGVLPTRMVEETQNHVPPPLTTLFNDLTYRLLEKRLALRQSRKVDEELTHTYLIGKLDEAVALLQDRNE</sequence>
<dbReference type="OrthoDB" id="3271139at2759"/>
<evidence type="ECO:0000313" key="2">
    <source>
        <dbReference type="EMBL" id="KAF8908625.1"/>
    </source>
</evidence>
<accession>A0A9P5NW20</accession>
<dbReference type="GO" id="GO:0005524">
    <property type="term" value="F:ATP binding"/>
    <property type="evidence" value="ECO:0007669"/>
    <property type="project" value="InterPro"/>
</dbReference>
<proteinExistence type="predicted"/>
<keyword evidence="3" id="KW-1185">Reference proteome</keyword>
<organism evidence="2 3">
    <name type="scientific">Gymnopilus junonius</name>
    <name type="common">Spectacular rustgill mushroom</name>
    <name type="synonym">Gymnopilus spectabilis subsp. junonius</name>
    <dbReference type="NCBI Taxonomy" id="109634"/>
    <lineage>
        <taxon>Eukaryota</taxon>
        <taxon>Fungi</taxon>
        <taxon>Dikarya</taxon>
        <taxon>Basidiomycota</taxon>
        <taxon>Agaricomycotina</taxon>
        <taxon>Agaricomycetes</taxon>
        <taxon>Agaricomycetidae</taxon>
        <taxon>Agaricales</taxon>
        <taxon>Agaricineae</taxon>
        <taxon>Hymenogastraceae</taxon>
        <taxon>Gymnopilus</taxon>
    </lineage>
</organism>
<dbReference type="AlphaFoldDB" id="A0A9P5NW20"/>
<feature type="domain" description="Protein kinase" evidence="1">
    <location>
        <begin position="338"/>
        <end position="690"/>
    </location>
</feature>
<dbReference type="InterPro" id="IPR040976">
    <property type="entry name" value="Pkinase_fungal"/>
</dbReference>
<dbReference type="PANTHER" id="PTHR38248">
    <property type="entry name" value="FUNK1 6"/>
    <property type="match status" value="1"/>
</dbReference>
<dbReference type="InterPro" id="IPR011009">
    <property type="entry name" value="Kinase-like_dom_sf"/>
</dbReference>
<reference evidence="2" key="1">
    <citation type="submission" date="2020-11" db="EMBL/GenBank/DDBJ databases">
        <authorList>
            <consortium name="DOE Joint Genome Institute"/>
            <person name="Ahrendt S."/>
            <person name="Riley R."/>
            <person name="Andreopoulos W."/>
            <person name="LaButti K."/>
            <person name="Pangilinan J."/>
            <person name="Ruiz-duenas F.J."/>
            <person name="Barrasa J.M."/>
            <person name="Sanchez-Garcia M."/>
            <person name="Camarero S."/>
            <person name="Miyauchi S."/>
            <person name="Serrano A."/>
            <person name="Linde D."/>
            <person name="Babiker R."/>
            <person name="Drula E."/>
            <person name="Ayuso-Fernandez I."/>
            <person name="Pacheco R."/>
            <person name="Padilla G."/>
            <person name="Ferreira P."/>
            <person name="Barriuso J."/>
            <person name="Kellner H."/>
            <person name="Castanera R."/>
            <person name="Alfaro M."/>
            <person name="Ramirez L."/>
            <person name="Pisabarro A.G."/>
            <person name="Kuo A."/>
            <person name="Tritt A."/>
            <person name="Lipzen A."/>
            <person name="He G."/>
            <person name="Yan M."/>
            <person name="Ng V."/>
            <person name="Cullen D."/>
            <person name="Martin F."/>
            <person name="Rosso M.-N."/>
            <person name="Henrissat B."/>
            <person name="Hibbett D."/>
            <person name="Martinez A.T."/>
            <person name="Grigoriev I.V."/>
        </authorList>
    </citation>
    <scope>NUCLEOTIDE SEQUENCE</scope>
    <source>
        <strain evidence="2">AH 44721</strain>
    </source>
</reference>
<dbReference type="InterPro" id="IPR000719">
    <property type="entry name" value="Prot_kinase_dom"/>
</dbReference>
<comment type="caution">
    <text evidence="2">The sequence shown here is derived from an EMBL/GenBank/DDBJ whole genome shotgun (WGS) entry which is preliminary data.</text>
</comment>